<feature type="domain" description="EF-hand" evidence="3">
    <location>
        <begin position="65"/>
        <end position="100"/>
    </location>
</feature>
<dbReference type="InterPro" id="IPR018247">
    <property type="entry name" value="EF_Hand_1_Ca_BS"/>
</dbReference>
<dbReference type="Proteomes" id="UP000006906">
    <property type="component" value="Chromosome 14"/>
</dbReference>
<dbReference type="STRING" id="3055.A0A2K3CXV2"/>
<organism evidence="4 5">
    <name type="scientific">Chlamydomonas reinhardtii</name>
    <name type="common">Chlamydomonas smithii</name>
    <dbReference type="NCBI Taxonomy" id="3055"/>
    <lineage>
        <taxon>Eukaryota</taxon>
        <taxon>Viridiplantae</taxon>
        <taxon>Chlorophyta</taxon>
        <taxon>core chlorophytes</taxon>
        <taxon>Chlorophyceae</taxon>
        <taxon>CS clade</taxon>
        <taxon>Chlamydomonadales</taxon>
        <taxon>Chlamydomonadaceae</taxon>
        <taxon>Chlamydomonas</taxon>
    </lineage>
</organism>
<dbReference type="InterPro" id="IPR011992">
    <property type="entry name" value="EF-hand-dom_pair"/>
</dbReference>
<evidence type="ECO:0000259" key="3">
    <source>
        <dbReference type="PROSITE" id="PS50222"/>
    </source>
</evidence>
<feature type="compositionally biased region" description="Low complexity" evidence="2">
    <location>
        <begin position="333"/>
        <end position="342"/>
    </location>
</feature>
<dbReference type="AlphaFoldDB" id="A0A2K3CXV2"/>
<protein>
    <recommendedName>
        <fullName evidence="3">EF-hand domain-containing protein</fullName>
    </recommendedName>
</protein>
<feature type="compositionally biased region" description="Low complexity" evidence="2">
    <location>
        <begin position="364"/>
        <end position="403"/>
    </location>
</feature>
<dbReference type="InParanoid" id="A0A2K3CXV2"/>
<proteinExistence type="predicted"/>
<dbReference type="PROSITE" id="PS50222">
    <property type="entry name" value="EF_HAND_2"/>
    <property type="match status" value="2"/>
</dbReference>
<name>A0A2K3CXV2_CHLRE</name>
<dbReference type="SUPFAM" id="SSF47473">
    <property type="entry name" value="EF-hand"/>
    <property type="match status" value="1"/>
</dbReference>
<keyword evidence="1" id="KW-0106">Calcium</keyword>
<dbReference type="GO" id="GO:0005509">
    <property type="term" value="F:calcium ion binding"/>
    <property type="evidence" value="ECO:0007669"/>
    <property type="project" value="InterPro"/>
</dbReference>
<dbReference type="OrthoDB" id="8785703at2759"/>
<evidence type="ECO:0000256" key="1">
    <source>
        <dbReference type="ARBA" id="ARBA00022837"/>
    </source>
</evidence>
<accession>A0A2K3CXV2</accession>
<sequence>MPRVWTAAQRQQAWAAGTKAYNKLTPEEQDALKAIFNAADVNGDRTWSWQEFSAYVKGNAAFRLNYTNILDDLWGLLDVDGDGTLDFYEVGTLFYFLSLDMSTCDLCCQVILDDAMWACRSCCTRYIRSHMRDGNDWAVVCTGCYGGGAMQPTAGGGGVHKACGGRMELVPHDPLVSTTQCPLFRELLANAGMYGTACLCCGVVHAHVASYLSATGSRGRHMLQSPDGRGFVCELCTSWVCDRCGASGCDPKAPQLGRWSQKQKHLSFCMLKGLGGWQFDKMTLAREANDTSREQCPACQVLFRQQAPTYQLPQQAPQPPLLQTLTLIEIPSLSPPQQLSPHLPSPPAMPPTPQQPLVPPLFPPSSSSSLSPWSQLSAPQTMAPQALQQALQQQQPLQQQPQPQAQPQPQPADSSSSSAVSCVCCGLAHERVPAYLSAAGTQHVLPAPGGQGFVCELCAVWICERCGDSQCNPETPEIGRWRKSLVHGTKCKKRGKGGWGFELGELANTALGPFRQQCGTCRSTFAELQARQQLLAAQPVQPAPARDGGGGNKFEDLSDAAVAGVKVGAAVASAAGCCVM</sequence>
<feature type="region of interest" description="Disordered" evidence="2">
    <location>
        <begin position="333"/>
        <end position="414"/>
    </location>
</feature>
<dbReference type="Gene3D" id="1.10.238.10">
    <property type="entry name" value="EF-hand"/>
    <property type="match status" value="1"/>
</dbReference>
<dbReference type="KEGG" id="cre:CHLRE_14g619200v5"/>
<feature type="domain" description="EF-hand" evidence="3">
    <location>
        <begin position="27"/>
        <end position="62"/>
    </location>
</feature>
<evidence type="ECO:0000256" key="2">
    <source>
        <dbReference type="SAM" id="MobiDB-lite"/>
    </source>
</evidence>
<dbReference type="Gramene" id="PNW73112">
    <property type="protein sequence ID" value="PNW73112"/>
    <property type="gene ID" value="CHLRE_14g619200v5"/>
</dbReference>
<reference evidence="4 5" key="1">
    <citation type="journal article" date="2007" name="Science">
        <title>The Chlamydomonas genome reveals the evolution of key animal and plant functions.</title>
        <authorList>
            <person name="Merchant S.S."/>
            <person name="Prochnik S.E."/>
            <person name="Vallon O."/>
            <person name="Harris E.H."/>
            <person name="Karpowicz S.J."/>
            <person name="Witman G.B."/>
            <person name="Terry A."/>
            <person name="Salamov A."/>
            <person name="Fritz-Laylin L.K."/>
            <person name="Marechal-Drouard L."/>
            <person name="Marshall W.F."/>
            <person name="Qu L.H."/>
            <person name="Nelson D.R."/>
            <person name="Sanderfoot A.A."/>
            <person name="Spalding M.H."/>
            <person name="Kapitonov V.V."/>
            <person name="Ren Q."/>
            <person name="Ferris P."/>
            <person name="Lindquist E."/>
            <person name="Shapiro H."/>
            <person name="Lucas S.M."/>
            <person name="Grimwood J."/>
            <person name="Schmutz J."/>
            <person name="Cardol P."/>
            <person name="Cerutti H."/>
            <person name="Chanfreau G."/>
            <person name="Chen C.L."/>
            <person name="Cognat V."/>
            <person name="Croft M.T."/>
            <person name="Dent R."/>
            <person name="Dutcher S."/>
            <person name="Fernandez E."/>
            <person name="Fukuzawa H."/>
            <person name="Gonzalez-Ballester D."/>
            <person name="Gonzalez-Halphen D."/>
            <person name="Hallmann A."/>
            <person name="Hanikenne M."/>
            <person name="Hippler M."/>
            <person name="Inwood W."/>
            <person name="Jabbari K."/>
            <person name="Kalanon M."/>
            <person name="Kuras R."/>
            <person name="Lefebvre P.A."/>
            <person name="Lemaire S.D."/>
            <person name="Lobanov A.V."/>
            <person name="Lohr M."/>
            <person name="Manuell A."/>
            <person name="Meier I."/>
            <person name="Mets L."/>
            <person name="Mittag M."/>
            <person name="Mittelmeier T."/>
            <person name="Moroney J.V."/>
            <person name="Moseley J."/>
            <person name="Napoli C."/>
            <person name="Nedelcu A.M."/>
            <person name="Niyogi K."/>
            <person name="Novoselov S.V."/>
            <person name="Paulsen I.T."/>
            <person name="Pazour G."/>
            <person name="Purton S."/>
            <person name="Ral J.P."/>
            <person name="Riano-Pachon D.M."/>
            <person name="Riekhof W."/>
            <person name="Rymarquis L."/>
            <person name="Schroda M."/>
            <person name="Stern D."/>
            <person name="Umen J."/>
            <person name="Willows R."/>
            <person name="Wilson N."/>
            <person name="Zimmer S.L."/>
            <person name="Allmer J."/>
            <person name="Balk J."/>
            <person name="Bisova K."/>
            <person name="Chen C.J."/>
            <person name="Elias M."/>
            <person name="Gendler K."/>
            <person name="Hauser C."/>
            <person name="Lamb M.R."/>
            <person name="Ledford H."/>
            <person name="Long J.C."/>
            <person name="Minagawa J."/>
            <person name="Page M.D."/>
            <person name="Pan J."/>
            <person name="Pootakham W."/>
            <person name="Roje S."/>
            <person name="Rose A."/>
            <person name="Stahlberg E."/>
            <person name="Terauchi A.M."/>
            <person name="Yang P."/>
            <person name="Ball S."/>
            <person name="Bowler C."/>
            <person name="Dieckmann C.L."/>
            <person name="Gladyshev V.N."/>
            <person name="Green P."/>
            <person name="Jorgensen R."/>
            <person name="Mayfield S."/>
            <person name="Mueller-Roeber B."/>
            <person name="Rajamani S."/>
            <person name="Sayre R.T."/>
            <person name="Brokstein P."/>
            <person name="Dubchak I."/>
            <person name="Goodstein D."/>
            <person name="Hornick L."/>
            <person name="Huang Y.W."/>
            <person name="Jhaveri J."/>
            <person name="Luo Y."/>
            <person name="Martinez D."/>
            <person name="Ngau W.C."/>
            <person name="Otillar B."/>
            <person name="Poliakov A."/>
            <person name="Porter A."/>
            <person name="Szajkowski L."/>
            <person name="Werner G."/>
            <person name="Zhou K."/>
            <person name="Grigoriev I.V."/>
            <person name="Rokhsar D.S."/>
            <person name="Grossman A.R."/>
        </authorList>
    </citation>
    <scope>NUCLEOTIDE SEQUENCE [LARGE SCALE GENOMIC DNA]</scope>
    <source>
        <strain evidence="5">CC-503</strain>
    </source>
</reference>
<dbReference type="InterPro" id="IPR002048">
    <property type="entry name" value="EF_hand_dom"/>
</dbReference>
<dbReference type="RefSeq" id="XP_042916822.1">
    <property type="nucleotide sequence ID" value="XM_043070149.1"/>
</dbReference>
<feature type="compositionally biased region" description="Pro residues" evidence="2">
    <location>
        <begin position="343"/>
        <end position="363"/>
    </location>
</feature>
<dbReference type="InterPro" id="IPR001751">
    <property type="entry name" value="S100/CaBP7/8-like_CS"/>
</dbReference>
<dbReference type="EMBL" id="CM008975">
    <property type="protein sequence ID" value="PNW73112.1"/>
    <property type="molecule type" value="Genomic_DNA"/>
</dbReference>
<dbReference type="PROSITE" id="PS00303">
    <property type="entry name" value="S100_CABP"/>
    <property type="match status" value="1"/>
</dbReference>
<evidence type="ECO:0000313" key="5">
    <source>
        <dbReference type="Proteomes" id="UP000006906"/>
    </source>
</evidence>
<dbReference type="PROSITE" id="PS00018">
    <property type="entry name" value="EF_HAND_1"/>
    <property type="match status" value="1"/>
</dbReference>
<evidence type="ECO:0000313" key="4">
    <source>
        <dbReference type="EMBL" id="PNW73112.1"/>
    </source>
</evidence>
<gene>
    <name evidence="4" type="ORF">CHLRE_14g619200v5</name>
</gene>
<keyword evidence="5" id="KW-1185">Reference proteome</keyword>
<dbReference type="GeneID" id="66056225"/>